<dbReference type="AlphaFoldDB" id="A0A0D7B133"/>
<evidence type="ECO:0000313" key="3">
    <source>
        <dbReference type="Proteomes" id="UP000054007"/>
    </source>
</evidence>
<dbReference type="OrthoDB" id="2976199at2759"/>
<proteinExistence type="predicted"/>
<sequence>MTEYDFSPEAQQKFQDKMQSVGRWVDNTEAHKNQFGSAFQDVYREALADTRRRPSRRDPTSRRRGASMDARHPVSPIYAPLPGPMPTSFLSPPPPQLASHRSHPGSSHATPAGVGVYAPATPAYATNVNPATGPILSRRPQSPPVQIYFSAPPQPNTSAYIHAPKPQYAPAAAPTPQWAQGPPSQPPPPPAFSPPQYHNRSTSAAHHPHSHHQHHYQPPHLGPSSYMVVPPPGALNIRVVQV</sequence>
<evidence type="ECO:0000313" key="2">
    <source>
        <dbReference type="EMBL" id="KIY63211.1"/>
    </source>
</evidence>
<dbReference type="Proteomes" id="UP000054007">
    <property type="component" value="Unassembled WGS sequence"/>
</dbReference>
<reference evidence="2 3" key="1">
    <citation type="journal article" date="2015" name="Fungal Genet. Biol.">
        <title>Evolution of novel wood decay mechanisms in Agaricales revealed by the genome sequences of Fistulina hepatica and Cylindrobasidium torrendii.</title>
        <authorList>
            <person name="Floudas D."/>
            <person name="Held B.W."/>
            <person name="Riley R."/>
            <person name="Nagy L.G."/>
            <person name="Koehler G."/>
            <person name="Ransdell A.S."/>
            <person name="Younus H."/>
            <person name="Chow J."/>
            <person name="Chiniquy J."/>
            <person name="Lipzen A."/>
            <person name="Tritt A."/>
            <person name="Sun H."/>
            <person name="Haridas S."/>
            <person name="LaButti K."/>
            <person name="Ohm R.A."/>
            <person name="Kues U."/>
            <person name="Blanchette R.A."/>
            <person name="Grigoriev I.V."/>
            <person name="Minto R.E."/>
            <person name="Hibbett D.S."/>
        </authorList>
    </citation>
    <scope>NUCLEOTIDE SEQUENCE [LARGE SCALE GENOMIC DNA]</scope>
    <source>
        <strain evidence="2 3">FP15055 ss-10</strain>
    </source>
</reference>
<keyword evidence="3" id="KW-1185">Reference proteome</keyword>
<dbReference type="EMBL" id="KN880713">
    <property type="protein sequence ID" value="KIY63211.1"/>
    <property type="molecule type" value="Genomic_DNA"/>
</dbReference>
<feature type="region of interest" description="Disordered" evidence="1">
    <location>
        <begin position="46"/>
        <end position="114"/>
    </location>
</feature>
<evidence type="ECO:0000256" key="1">
    <source>
        <dbReference type="SAM" id="MobiDB-lite"/>
    </source>
</evidence>
<dbReference type="PRINTS" id="PR01217">
    <property type="entry name" value="PRICHEXTENSN"/>
</dbReference>
<feature type="compositionally biased region" description="Pro residues" evidence="1">
    <location>
        <begin position="183"/>
        <end position="193"/>
    </location>
</feature>
<protein>
    <submittedName>
        <fullName evidence="2">Uncharacterized protein</fullName>
    </submittedName>
</protein>
<accession>A0A0D7B133</accession>
<feature type="compositionally biased region" description="Pro residues" evidence="1">
    <location>
        <begin position="79"/>
        <end position="96"/>
    </location>
</feature>
<name>A0A0D7B133_9AGAR</name>
<feature type="compositionally biased region" description="Low complexity" evidence="1">
    <location>
        <begin position="163"/>
        <end position="182"/>
    </location>
</feature>
<feature type="compositionally biased region" description="Basic and acidic residues" evidence="1">
    <location>
        <begin position="46"/>
        <end position="61"/>
    </location>
</feature>
<feature type="region of interest" description="Disordered" evidence="1">
    <location>
        <begin position="131"/>
        <end position="227"/>
    </location>
</feature>
<gene>
    <name evidence="2" type="ORF">CYLTODRAFT_426308</name>
</gene>
<organism evidence="2 3">
    <name type="scientific">Cylindrobasidium torrendii FP15055 ss-10</name>
    <dbReference type="NCBI Taxonomy" id="1314674"/>
    <lineage>
        <taxon>Eukaryota</taxon>
        <taxon>Fungi</taxon>
        <taxon>Dikarya</taxon>
        <taxon>Basidiomycota</taxon>
        <taxon>Agaricomycotina</taxon>
        <taxon>Agaricomycetes</taxon>
        <taxon>Agaricomycetidae</taxon>
        <taxon>Agaricales</taxon>
        <taxon>Marasmiineae</taxon>
        <taxon>Physalacriaceae</taxon>
        <taxon>Cylindrobasidium</taxon>
    </lineage>
</organism>
<feature type="compositionally biased region" description="Basic residues" evidence="1">
    <location>
        <begin position="206"/>
        <end position="217"/>
    </location>
</feature>